<accession>A0A918A1D8</accession>
<dbReference type="InterPro" id="IPR006439">
    <property type="entry name" value="HAD-SF_hydro_IA"/>
</dbReference>
<keyword evidence="1" id="KW-0378">Hydrolase</keyword>
<dbReference type="PANTHER" id="PTHR43481:SF4">
    <property type="entry name" value="GLYCEROL-1-PHOSPHATE PHOSPHOHYDROLASE 1-RELATED"/>
    <property type="match status" value="1"/>
</dbReference>
<organism evidence="1 2">
    <name type="scientific">Nonomuraea glycinis</name>
    <dbReference type="NCBI Taxonomy" id="2047744"/>
    <lineage>
        <taxon>Bacteria</taxon>
        <taxon>Bacillati</taxon>
        <taxon>Actinomycetota</taxon>
        <taxon>Actinomycetes</taxon>
        <taxon>Streptosporangiales</taxon>
        <taxon>Streptosporangiaceae</taxon>
        <taxon>Nonomuraea</taxon>
    </lineage>
</organism>
<dbReference type="PANTHER" id="PTHR43481">
    <property type="entry name" value="FRUCTOSE-1-PHOSPHATE PHOSPHATASE"/>
    <property type="match status" value="1"/>
</dbReference>
<dbReference type="InterPro" id="IPR023214">
    <property type="entry name" value="HAD_sf"/>
</dbReference>
<dbReference type="EMBL" id="BMNK01000001">
    <property type="protein sequence ID" value="GGP02323.1"/>
    <property type="molecule type" value="Genomic_DNA"/>
</dbReference>
<reference evidence="1" key="2">
    <citation type="submission" date="2020-09" db="EMBL/GenBank/DDBJ databases">
        <authorList>
            <person name="Sun Q."/>
            <person name="Zhou Y."/>
        </authorList>
    </citation>
    <scope>NUCLEOTIDE SEQUENCE</scope>
    <source>
        <strain evidence="1">CGMCC 4.7430</strain>
    </source>
</reference>
<dbReference type="GO" id="GO:0050308">
    <property type="term" value="F:sugar-phosphatase activity"/>
    <property type="evidence" value="ECO:0007669"/>
    <property type="project" value="TreeGrafter"/>
</dbReference>
<evidence type="ECO:0000313" key="1">
    <source>
        <dbReference type="EMBL" id="GGP02323.1"/>
    </source>
</evidence>
<dbReference type="InterPro" id="IPR036412">
    <property type="entry name" value="HAD-like_sf"/>
</dbReference>
<dbReference type="Gene3D" id="1.10.150.240">
    <property type="entry name" value="Putative phosphatase, domain 2"/>
    <property type="match status" value="1"/>
</dbReference>
<gene>
    <name evidence="1" type="ORF">GCM10012278_09100</name>
</gene>
<dbReference type="Gene3D" id="3.40.50.1000">
    <property type="entry name" value="HAD superfamily/HAD-like"/>
    <property type="match status" value="1"/>
</dbReference>
<sequence length="202" mass="21497">MLFDLDGTLVDSEPHWWQATVSVARTLGVELGPADTPHVLGRTVEDTAAHLLAATPPPHFPERATPAQPAADLIRLLTESFAQRVEQGVELIPGATALLHELAAARLPTALVSASPRSIVDLVLPRLGHRFAQVVAAEDTTRGKPYPDPYLEAARRLGADPSHCVAIEDSPTGVTAATSAGCRVLVVHPKHGLPTLRDIRHA</sequence>
<dbReference type="Pfam" id="PF13419">
    <property type="entry name" value="HAD_2"/>
    <property type="match status" value="1"/>
</dbReference>
<keyword evidence="2" id="KW-1185">Reference proteome</keyword>
<comment type="caution">
    <text evidence="1">The sequence shown here is derived from an EMBL/GenBank/DDBJ whole genome shotgun (WGS) entry which is preliminary data.</text>
</comment>
<proteinExistence type="predicted"/>
<dbReference type="AlphaFoldDB" id="A0A918A1D8"/>
<protein>
    <submittedName>
        <fullName evidence="1">Hydrolase</fullName>
    </submittedName>
</protein>
<dbReference type="SFLD" id="SFLDS00003">
    <property type="entry name" value="Haloacid_Dehalogenase"/>
    <property type="match status" value="1"/>
</dbReference>
<reference evidence="1" key="1">
    <citation type="journal article" date="2014" name="Int. J. Syst. Evol. Microbiol.">
        <title>Complete genome sequence of Corynebacterium casei LMG S-19264T (=DSM 44701T), isolated from a smear-ripened cheese.</title>
        <authorList>
            <consortium name="US DOE Joint Genome Institute (JGI-PGF)"/>
            <person name="Walter F."/>
            <person name="Albersmeier A."/>
            <person name="Kalinowski J."/>
            <person name="Ruckert C."/>
        </authorList>
    </citation>
    <scope>NUCLEOTIDE SEQUENCE</scope>
    <source>
        <strain evidence="1">CGMCC 4.7430</strain>
    </source>
</reference>
<dbReference type="Proteomes" id="UP000660745">
    <property type="component" value="Unassembled WGS sequence"/>
</dbReference>
<dbReference type="InterPro" id="IPR051806">
    <property type="entry name" value="HAD-like_SPP"/>
</dbReference>
<dbReference type="SUPFAM" id="SSF56784">
    <property type="entry name" value="HAD-like"/>
    <property type="match status" value="1"/>
</dbReference>
<dbReference type="NCBIfam" id="TIGR01509">
    <property type="entry name" value="HAD-SF-IA-v3"/>
    <property type="match status" value="1"/>
</dbReference>
<dbReference type="CDD" id="cd07505">
    <property type="entry name" value="HAD_BPGM-like"/>
    <property type="match status" value="1"/>
</dbReference>
<dbReference type="SFLD" id="SFLDG01129">
    <property type="entry name" value="C1.5:_HAD__Beta-PGM__Phosphata"/>
    <property type="match status" value="1"/>
</dbReference>
<dbReference type="InterPro" id="IPR023198">
    <property type="entry name" value="PGP-like_dom2"/>
</dbReference>
<name>A0A918A1D8_9ACTN</name>
<dbReference type="RefSeq" id="WP_225278037.1">
    <property type="nucleotide sequence ID" value="NZ_BMNK01000001.1"/>
</dbReference>
<evidence type="ECO:0000313" key="2">
    <source>
        <dbReference type="Proteomes" id="UP000660745"/>
    </source>
</evidence>
<dbReference type="InterPro" id="IPR041492">
    <property type="entry name" value="HAD_2"/>
</dbReference>